<dbReference type="Pfam" id="PF07519">
    <property type="entry name" value="Tannase"/>
    <property type="match status" value="1"/>
</dbReference>
<keyword evidence="3" id="KW-0479">Metal-binding</keyword>
<evidence type="ECO:0000256" key="8">
    <source>
        <dbReference type="RuleBase" id="RU361238"/>
    </source>
</evidence>
<dbReference type="GO" id="GO:0046872">
    <property type="term" value="F:metal ion binding"/>
    <property type="evidence" value="ECO:0007669"/>
    <property type="project" value="UniProtKB-KW"/>
</dbReference>
<evidence type="ECO:0000256" key="7">
    <source>
        <dbReference type="ARBA" id="ARBA00023157"/>
    </source>
</evidence>
<evidence type="ECO:0000313" key="10">
    <source>
        <dbReference type="Proteomes" id="UP000247810"/>
    </source>
</evidence>
<dbReference type="PANTHER" id="PTHR33938:SF16">
    <property type="entry name" value="CARBOXYLIC ESTER HYDROLASE"/>
    <property type="match status" value="1"/>
</dbReference>
<evidence type="ECO:0000256" key="2">
    <source>
        <dbReference type="ARBA" id="ARBA00022487"/>
    </source>
</evidence>
<dbReference type="GO" id="GO:0030600">
    <property type="term" value="F:feruloyl esterase activity"/>
    <property type="evidence" value="ECO:0007669"/>
    <property type="project" value="UniProtKB-ARBA"/>
</dbReference>
<keyword evidence="4" id="KW-0732">Signal</keyword>
<evidence type="ECO:0000256" key="5">
    <source>
        <dbReference type="ARBA" id="ARBA00022801"/>
    </source>
</evidence>
<dbReference type="InterPro" id="IPR029058">
    <property type="entry name" value="AB_hydrolase_fold"/>
</dbReference>
<dbReference type="PANTHER" id="PTHR33938">
    <property type="entry name" value="FERULOYL ESTERASE B-RELATED"/>
    <property type="match status" value="1"/>
</dbReference>
<dbReference type="InterPro" id="IPR011118">
    <property type="entry name" value="Tannase/feruloyl_esterase"/>
</dbReference>
<sequence>MRPFGFLLTGSGAAYAASLAEYCTTSRVASSLPDDDFILGVSFDKSSVTANAVYNETNTDDNFFPDATINYCNVTFSYEHAESGISVIVGYYLPGPDAFKDRFLATGGGAYAIQSGSMSAPGGVMYGAASGFTDGGFGSFDTDFDDVFLLGNGTINWAIVYMFGYQAIKEMTQIGKEFTRNFYDMADSTKLYTYYQGCSEGGREGWSQGQRAGDLYDGLIIGAPAIRYGQQQANHLYSDLVEKTLDYYPGSCELEKIVNETLVACDPLDGKTDGVISRSDLCQLEFNLASIIGTPYYCAASTSSSLGLGFGKRQEMQSNPAQNGTVSAEGVAVAQEIYNGLHDSKGRRAYISYQIGSAFDDASTTYNSTTGKFELDIASSAGEWIGRFLQLRDVDNLSTLENVTYDTLKDWMIEGMTRYMDSLQTTIPELTPFYENGGKIIHFHGEQDPSIPTGSSVHYHDSVRTTMYPNMGFNESNDALGQWYRLFLVPGAAHCATNDLQPNGPFPQTNFEVISQWVENNVFPTTLNATILQGEYKGDNQQICAWPLRPYWTDNVTMTCEYDQASIDTFQYDFDAYKMPLY</sequence>
<reference evidence="9 10" key="1">
    <citation type="submission" date="2018-02" db="EMBL/GenBank/DDBJ databases">
        <title>The genomes of Aspergillus section Nigri reveals drivers in fungal speciation.</title>
        <authorList>
            <consortium name="DOE Joint Genome Institute"/>
            <person name="Vesth T.C."/>
            <person name="Nybo J."/>
            <person name="Theobald S."/>
            <person name="Brandl J."/>
            <person name="Frisvad J.C."/>
            <person name="Nielsen K.F."/>
            <person name="Lyhne E.K."/>
            <person name="Kogle M.E."/>
            <person name="Kuo A."/>
            <person name="Riley R."/>
            <person name="Clum A."/>
            <person name="Nolan M."/>
            <person name="Lipzen A."/>
            <person name="Salamov A."/>
            <person name="Henrissat B."/>
            <person name="Wiebenga A."/>
            <person name="De vries R.P."/>
            <person name="Grigoriev I.V."/>
            <person name="Mortensen U.H."/>
            <person name="Andersen M.R."/>
            <person name="Baker S.E."/>
        </authorList>
    </citation>
    <scope>NUCLEOTIDE SEQUENCE [LARGE SCALE GENOMIC DNA]</scope>
    <source>
        <strain evidence="9 10">CBS 707.79</strain>
    </source>
</reference>
<name>A0A319ENH0_9EURO</name>
<gene>
    <name evidence="9" type="ORF">BO71DRAFT_457060</name>
</gene>
<dbReference type="OrthoDB" id="3039123at2759"/>
<keyword evidence="6" id="KW-0106">Calcium</keyword>
<keyword evidence="7" id="KW-1015">Disulfide bond</keyword>
<dbReference type="VEuPathDB" id="FungiDB:BO71DRAFT_457060"/>
<dbReference type="Proteomes" id="UP000247810">
    <property type="component" value="Unassembled WGS sequence"/>
</dbReference>
<protein>
    <recommendedName>
        <fullName evidence="8">Carboxylic ester hydrolase</fullName>
        <ecNumber evidence="8">3.1.1.-</ecNumber>
    </recommendedName>
</protein>
<keyword evidence="10" id="KW-1185">Reference proteome</keyword>
<evidence type="ECO:0000256" key="6">
    <source>
        <dbReference type="ARBA" id="ARBA00022837"/>
    </source>
</evidence>
<comment type="similarity">
    <text evidence="1 8">Belongs to the tannase family.</text>
</comment>
<organism evidence="9 10">
    <name type="scientific">Aspergillus ellipticus CBS 707.79</name>
    <dbReference type="NCBI Taxonomy" id="1448320"/>
    <lineage>
        <taxon>Eukaryota</taxon>
        <taxon>Fungi</taxon>
        <taxon>Dikarya</taxon>
        <taxon>Ascomycota</taxon>
        <taxon>Pezizomycotina</taxon>
        <taxon>Eurotiomycetes</taxon>
        <taxon>Eurotiomycetidae</taxon>
        <taxon>Eurotiales</taxon>
        <taxon>Aspergillaceae</taxon>
        <taxon>Aspergillus</taxon>
        <taxon>Aspergillus subgen. Circumdati</taxon>
    </lineage>
</organism>
<keyword evidence="5 8" id="KW-0378">Hydrolase</keyword>
<accession>A0A319ENH0</accession>
<dbReference type="EC" id="3.1.1.-" evidence="8"/>
<dbReference type="AlphaFoldDB" id="A0A319ENH0"/>
<evidence type="ECO:0000313" key="9">
    <source>
        <dbReference type="EMBL" id="PYH92492.1"/>
    </source>
</evidence>
<dbReference type="EMBL" id="KZ825915">
    <property type="protein sequence ID" value="PYH92492.1"/>
    <property type="molecule type" value="Genomic_DNA"/>
</dbReference>
<evidence type="ECO:0000256" key="4">
    <source>
        <dbReference type="ARBA" id="ARBA00022729"/>
    </source>
</evidence>
<evidence type="ECO:0000256" key="1">
    <source>
        <dbReference type="ARBA" id="ARBA00006249"/>
    </source>
</evidence>
<proteinExistence type="inferred from homology"/>
<keyword evidence="2" id="KW-0719">Serine esterase</keyword>
<dbReference type="SUPFAM" id="SSF53474">
    <property type="entry name" value="alpha/beta-Hydrolases"/>
    <property type="match status" value="1"/>
</dbReference>
<evidence type="ECO:0000256" key="3">
    <source>
        <dbReference type="ARBA" id="ARBA00022723"/>
    </source>
</evidence>